<dbReference type="AlphaFoldDB" id="E0VEG5"/>
<dbReference type="InParanoid" id="E0VEG5"/>
<dbReference type="InterPro" id="IPR036236">
    <property type="entry name" value="Znf_C2H2_sf"/>
</dbReference>
<dbReference type="KEGG" id="phu:Phum_PHUM132230"/>
<accession>E0VEG5</accession>
<dbReference type="EMBL" id="DS235090">
    <property type="protein sequence ID" value="EEB11771.1"/>
    <property type="molecule type" value="Genomic_DNA"/>
</dbReference>
<feature type="domain" description="BED-type" evidence="4">
    <location>
        <begin position="19"/>
        <end position="60"/>
    </location>
</feature>
<keyword evidence="7" id="KW-1185">Reference proteome</keyword>
<dbReference type="SUPFAM" id="SSF57667">
    <property type="entry name" value="beta-beta-alpha zinc fingers"/>
    <property type="match status" value="1"/>
</dbReference>
<reference evidence="5" key="1">
    <citation type="submission" date="2007-04" db="EMBL/GenBank/DDBJ databases">
        <title>Annotation of Pediculus humanus corporis strain USDA.</title>
        <authorList>
            <person name="Kirkness E."/>
            <person name="Hannick L."/>
            <person name="Hass B."/>
            <person name="Bruggner R."/>
            <person name="Lawson D."/>
            <person name="Bidwell S."/>
            <person name="Joardar V."/>
            <person name="Caler E."/>
            <person name="Walenz B."/>
            <person name="Inman J."/>
            <person name="Schobel S."/>
            <person name="Galinsky K."/>
            <person name="Amedeo P."/>
            <person name="Strausberg R."/>
        </authorList>
    </citation>
    <scope>NUCLEOTIDE SEQUENCE</scope>
    <source>
        <strain evidence="5">USDA</strain>
    </source>
</reference>
<dbReference type="Pfam" id="PF02892">
    <property type="entry name" value="zf-BED"/>
    <property type="match status" value="1"/>
</dbReference>
<keyword evidence="1" id="KW-0479">Metal-binding</keyword>
<dbReference type="Proteomes" id="UP000009046">
    <property type="component" value="Unassembled WGS sequence"/>
</dbReference>
<evidence type="ECO:0000256" key="2">
    <source>
        <dbReference type="ARBA" id="ARBA00022771"/>
    </source>
</evidence>
<name>E0VEG5_PEDHC</name>
<dbReference type="GeneID" id="8234185"/>
<dbReference type="HOGENOM" id="CLU_2500591_0_0_1"/>
<evidence type="ECO:0000313" key="5">
    <source>
        <dbReference type="EMBL" id="EEB11771.1"/>
    </source>
</evidence>
<dbReference type="GO" id="GO:0003677">
    <property type="term" value="F:DNA binding"/>
    <property type="evidence" value="ECO:0007669"/>
    <property type="project" value="InterPro"/>
</dbReference>
<keyword evidence="2" id="KW-0863">Zinc-finger</keyword>
<sequence>MLYERQWSIKHVDSLNRNPIWDYFRRDVEKGVAQCLICREWKIFKNHKYTTNLISHLSSKQRLHCYAYVEFNRKRMLYSKRKSEPF</sequence>
<reference evidence="5" key="2">
    <citation type="submission" date="2007-04" db="EMBL/GenBank/DDBJ databases">
        <title>The genome of the human body louse.</title>
        <authorList>
            <consortium name="The Human Body Louse Genome Consortium"/>
            <person name="Kirkness E."/>
            <person name="Walenz B."/>
            <person name="Hass B."/>
            <person name="Bruggner R."/>
            <person name="Strausberg R."/>
        </authorList>
    </citation>
    <scope>NUCLEOTIDE SEQUENCE</scope>
    <source>
        <strain evidence="5">USDA</strain>
    </source>
</reference>
<dbReference type="InterPro" id="IPR003656">
    <property type="entry name" value="Znf_BED"/>
</dbReference>
<evidence type="ECO:0000256" key="1">
    <source>
        <dbReference type="ARBA" id="ARBA00022723"/>
    </source>
</evidence>
<dbReference type="CTD" id="8234185"/>
<evidence type="ECO:0000313" key="6">
    <source>
        <dbReference type="EnsemblMetazoa" id="PHUM132230-PA"/>
    </source>
</evidence>
<dbReference type="EnsemblMetazoa" id="PHUM132230-RA">
    <property type="protein sequence ID" value="PHUM132230-PA"/>
    <property type="gene ID" value="PHUM132230"/>
</dbReference>
<protein>
    <recommendedName>
        <fullName evidence="4">BED-type domain-containing protein</fullName>
    </recommendedName>
</protein>
<evidence type="ECO:0000259" key="4">
    <source>
        <dbReference type="Pfam" id="PF02892"/>
    </source>
</evidence>
<reference evidence="6" key="3">
    <citation type="submission" date="2020-05" db="UniProtKB">
        <authorList>
            <consortium name="EnsemblMetazoa"/>
        </authorList>
    </citation>
    <scope>IDENTIFICATION</scope>
    <source>
        <strain evidence="6">USDA</strain>
    </source>
</reference>
<dbReference type="RefSeq" id="XP_002424509.1">
    <property type="nucleotide sequence ID" value="XM_002424464.1"/>
</dbReference>
<proteinExistence type="predicted"/>
<organism>
    <name type="scientific">Pediculus humanus subsp. corporis</name>
    <name type="common">Body louse</name>
    <dbReference type="NCBI Taxonomy" id="121224"/>
    <lineage>
        <taxon>Eukaryota</taxon>
        <taxon>Metazoa</taxon>
        <taxon>Ecdysozoa</taxon>
        <taxon>Arthropoda</taxon>
        <taxon>Hexapoda</taxon>
        <taxon>Insecta</taxon>
        <taxon>Pterygota</taxon>
        <taxon>Neoptera</taxon>
        <taxon>Paraneoptera</taxon>
        <taxon>Psocodea</taxon>
        <taxon>Troctomorpha</taxon>
        <taxon>Phthiraptera</taxon>
        <taxon>Anoplura</taxon>
        <taxon>Pediculidae</taxon>
        <taxon>Pediculus</taxon>
    </lineage>
</organism>
<evidence type="ECO:0000313" key="7">
    <source>
        <dbReference type="Proteomes" id="UP000009046"/>
    </source>
</evidence>
<dbReference type="VEuPathDB" id="VectorBase:PHUM132230"/>
<dbReference type="GO" id="GO:0008270">
    <property type="term" value="F:zinc ion binding"/>
    <property type="evidence" value="ECO:0007669"/>
    <property type="project" value="UniProtKB-KW"/>
</dbReference>
<evidence type="ECO:0000256" key="3">
    <source>
        <dbReference type="ARBA" id="ARBA00022833"/>
    </source>
</evidence>
<keyword evidence="3" id="KW-0862">Zinc</keyword>
<dbReference type="EMBL" id="AAZO01001533">
    <property type="status" value="NOT_ANNOTATED_CDS"/>
    <property type="molecule type" value="Genomic_DNA"/>
</dbReference>
<gene>
    <name evidence="6" type="primary">8234185</name>
    <name evidence="5" type="ORF">Phum_PHUM132230</name>
</gene>